<keyword evidence="8" id="KW-0963">Cytoplasm</keyword>
<dbReference type="Gene3D" id="3.40.470.10">
    <property type="entry name" value="Uracil-DNA glycosylase-like domain"/>
    <property type="match status" value="1"/>
</dbReference>
<evidence type="ECO:0000256" key="8">
    <source>
        <dbReference type="HAMAP-Rule" id="MF_00148"/>
    </source>
</evidence>
<evidence type="ECO:0000313" key="11">
    <source>
        <dbReference type="EMBL" id="GAA5225508.1"/>
    </source>
</evidence>
<dbReference type="InterPro" id="IPR005122">
    <property type="entry name" value="Uracil-DNA_glycosylase-like"/>
</dbReference>
<dbReference type="Proteomes" id="UP001501257">
    <property type="component" value="Unassembled WGS sequence"/>
</dbReference>
<evidence type="ECO:0000256" key="5">
    <source>
        <dbReference type="ARBA" id="ARBA00022763"/>
    </source>
</evidence>
<dbReference type="SMART" id="SM00986">
    <property type="entry name" value="UDG"/>
    <property type="match status" value="1"/>
</dbReference>
<dbReference type="EMBL" id="BAABLK010000002">
    <property type="protein sequence ID" value="GAA5225508.1"/>
    <property type="molecule type" value="Genomic_DNA"/>
</dbReference>
<dbReference type="NCBIfam" id="NF003588">
    <property type="entry name" value="PRK05254.1-1"/>
    <property type="match status" value="1"/>
</dbReference>
<dbReference type="PANTHER" id="PTHR11264">
    <property type="entry name" value="URACIL-DNA GLYCOSYLASE"/>
    <property type="match status" value="1"/>
</dbReference>
<comment type="subcellular location">
    <subcellularLocation>
        <location evidence="8">Cytoplasm</location>
    </subcellularLocation>
</comment>
<feature type="active site" description="Proton acceptor" evidence="8 9">
    <location>
        <position position="113"/>
    </location>
</feature>
<keyword evidence="7 8" id="KW-0234">DNA repair</keyword>
<evidence type="ECO:0000256" key="4">
    <source>
        <dbReference type="ARBA" id="ARBA00012030"/>
    </source>
</evidence>
<comment type="similarity">
    <text evidence="3 8">Belongs to the uracil-DNA glycosylase (UDG) superfamily. UNG family.</text>
</comment>
<dbReference type="HAMAP" id="MF_00148">
    <property type="entry name" value="UDG"/>
    <property type="match status" value="1"/>
</dbReference>
<sequence length="276" mass="28886">MSLDEPAVIRAGPRPTMVSMEPHETPLFELAAPARDATPFPFANGLCQAVDKGFVAADWAEALAPVEGQLVALAHILEARRAAGERILPEPGNILRAFSRPLAMARVLVMGQDPYPTPGHSMGLSFAALPAVHPLPRSLKNIYTELHEDTGVKTPGHGDLSAWADQGVVLLNRVPTVGSGDAGSHRKLGWEAVTDAAMGALAARGGPIVAILWGKDAQSLAPALEPIPIISSAHPSPLSARRGFFGSKPFSRANALLLASGGAPIDWTLPAVAQRS</sequence>
<evidence type="ECO:0000256" key="2">
    <source>
        <dbReference type="ARBA" id="ARBA00002631"/>
    </source>
</evidence>
<reference evidence="12" key="1">
    <citation type="journal article" date="2019" name="Int. J. Syst. Evol. Microbiol.">
        <title>The Global Catalogue of Microorganisms (GCM) 10K type strain sequencing project: providing services to taxonomists for standard genome sequencing and annotation.</title>
        <authorList>
            <consortium name="The Broad Institute Genomics Platform"/>
            <consortium name="The Broad Institute Genome Sequencing Center for Infectious Disease"/>
            <person name="Wu L."/>
            <person name="Ma J."/>
        </authorList>
    </citation>
    <scope>NUCLEOTIDE SEQUENCE [LARGE SCALE GENOMIC DNA]</scope>
    <source>
        <strain evidence="12">JCM 18952</strain>
    </source>
</reference>
<organism evidence="11 12">
    <name type="scientific">Paeniglutamicibacter antarcticus</name>
    <dbReference type="NCBI Taxonomy" id="494023"/>
    <lineage>
        <taxon>Bacteria</taxon>
        <taxon>Bacillati</taxon>
        <taxon>Actinomycetota</taxon>
        <taxon>Actinomycetes</taxon>
        <taxon>Micrococcales</taxon>
        <taxon>Micrococcaceae</taxon>
        <taxon>Paeniglutamicibacter</taxon>
    </lineage>
</organism>
<evidence type="ECO:0000256" key="1">
    <source>
        <dbReference type="ARBA" id="ARBA00001400"/>
    </source>
</evidence>
<feature type="domain" description="Uracil-DNA glycosylase-like" evidence="10">
    <location>
        <begin position="98"/>
        <end position="257"/>
    </location>
</feature>
<gene>
    <name evidence="8" type="primary">ung</name>
    <name evidence="11" type="ORF">GCM10025778_00380</name>
</gene>
<keyword evidence="5 8" id="KW-0227">DNA damage</keyword>
<dbReference type="SUPFAM" id="SSF52141">
    <property type="entry name" value="Uracil-DNA glycosylase-like"/>
    <property type="match status" value="1"/>
</dbReference>
<dbReference type="CDD" id="cd10027">
    <property type="entry name" value="UDG-F1-like"/>
    <property type="match status" value="1"/>
</dbReference>
<evidence type="ECO:0000256" key="7">
    <source>
        <dbReference type="ARBA" id="ARBA00023204"/>
    </source>
</evidence>
<evidence type="ECO:0000259" key="10">
    <source>
        <dbReference type="SMART" id="SM00986"/>
    </source>
</evidence>
<dbReference type="PANTHER" id="PTHR11264:SF0">
    <property type="entry name" value="URACIL-DNA GLYCOSYLASE"/>
    <property type="match status" value="1"/>
</dbReference>
<protein>
    <recommendedName>
        <fullName evidence="4 8">Uracil-DNA glycosylase</fullName>
        <shortName evidence="8">UDG</shortName>
        <ecNumber evidence="4 8">3.2.2.27</ecNumber>
    </recommendedName>
</protein>
<dbReference type="InterPro" id="IPR002043">
    <property type="entry name" value="UDG_fam1"/>
</dbReference>
<accession>A0ABP9TI26</accession>
<name>A0ABP9TI26_9MICC</name>
<dbReference type="InterPro" id="IPR018085">
    <property type="entry name" value="Ura-DNA_Glyclase_AS"/>
</dbReference>
<dbReference type="SMART" id="SM00987">
    <property type="entry name" value="UreE_C"/>
    <property type="match status" value="1"/>
</dbReference>
<comment type="caution">
    <text evidence="11">The sequence shown here is derived from an EMBL/GenBank/DDBJ whole genome shotgun (WGS) entry which is preliminary data.</text>
</comment>
<dbReference type="PROSITE" id="PS00130">
    <property type="entry name" value="U_DNA_GLYCOSYLASE"/>
    <property type="match status" value="1"/>
</dbReference>
<dbReference type="EC" id="3.2.2.27" evidence="4 8"/>
<dbReference type="Pfam" id="PF03167">
    <property type="entry name" value="UDG"/>
    <property type="match status" value="1"/>
</dbReference>
<dbReference type="NCBIfam" id="NF003592">
    <property type="entry name" value="PRK05254.1-5"/>
    <property type="match status" value="1"/>
</dbReference>
<comment type="catalytic activity">
    <reaction evidence="1 8">
        <text>Hydrolyzes single-stranded DNA or mismatched double-stranded DNA and polynucleotides, releasing free uracil.</text>
        <dbReference type="EC" id="3.2.2.27"/>
    </reaction>
</comment>
<evidence type="ECO:0000256" key="6">
    <source>
        <dbReference type="ARBA" id="ARBA00022801"/>
    </source>
</evidence>
<evidence type="ECO:0000313" key="12">
    <source>
        <dbReference type="Proteomes" id="UP001501257"/>
    </source>
</evidence>
<keyword evidence="6 8" id="KW-0378">Hydrolase</keyword>
<dbReference type="InterPro" id="IPR036895">
    <property type="entry name" value="Uracil-DNA_glycosylase-like_sf"/>
</dbReference>
<evidence type="ECO:0000256" key="3">
    <source>
        <dbReference type="ARBA" id="ARBA00008184"/>
    </source>
</evidence>
<keyword evidence="12" id="KW-1185">Reference proteome</keyword>
<comment type="function">
    <text evidence="2 8">Excises uracil residues from the DNA which can arise as a result of misincorporation of dUMP residues by DNA polymerase or due to deamination of cytosine.</text>
</comment>
<proteinExistence type="inferred from homology"/>
<evidence type="ECO:0000256" key="9">
    <source>
        <dbReference type="PROSITE-ProRule" id="PRU10072"/>
    </source>
</evidence>